<dbReference type="Proteomes" id="UP000001449">
    <property type="component" value="Chromosome 7"/>
</dbReference>
<dbReference type="OMA" id="WTMLLME"/>
<evidence type="ECO:0000256" key="5">
    <source>
        <dbReference type="PIRSR" id="PIRSR623088-3"/>
    </source>
</evidence>
<protein>
    <submittedName>
        <fullName evidence="7">Hypothetical 3',5'-cyclic AMP phosphodiesterase</fullName>
    </submittedName>
</protein>
<dbReference type="HOGENOM" id="CLU_005940_6_1_1"/>
<evidence type="ECO:0000313" key="8">
    <source>
        <dbReference type="Proteomes" id="UP000001449"/>
    </source>
</evidence>
<keyword evidence="1 5" id="KW-0479">Metal-binding</keyword>
<feature type="binding site" evidence="4">
    <location>
        <position position="68"/>
    </location>
    <ligand>
        <name>AMP</name>
        <dbReference type="ChEBI" id="CHEBI:456215"/>
    </ligand>
</feature>
<dbReference type="Gene3D" id="1.10.1300.10">
    <property type="entry name" value="3'5'-cyclic nucleotide phosphodiesterase, catalytic domain"/>
    <property type="match status" value="1"/>
</dbReference>
<dbReference type="KEGG" id="tps:THAPS_35637"/>
<keyword evidence="8" id="KW-1185">Reference proteome</keyword>
<dbReference type="Pfam" id="PF00233">
    <property type="entry name" value="PDEase_I"/>
    <property type="match status" value="1"/>
</dbReference>
<dbReference type="InParanoid" id="B5YN05"/>
<reference evidence="7 8" key="1">
    <citation type="journal article" date="2004" name="Science">
        <title>The genome of the diatom Thalassiosira pseudonana: ecology, evolution, and metabolism.</title>
        <authorList>
            <person name="Armbrust E.V."/>
            <person name="Berges J.A."/>
            <person name="Bowler C."/>
            <person name="Green B.R."/>
            <person name="Martinez D."/>
            <person name="Putnam N.H."/>
            <person name="Zhou S."/>
            <person name="Allen A.E."/>
            <person name="Apt K.E."/>
            <person name="Bechner M."/>
            <person name="Brzezinski M.A."/>
            <person name="Chaal B.K."/>
            <person name="Chiovitti A."/>
            <person name="Davis A.K."/>
            <person name="Demarest M.S."/>
            <person name="Detter J.C."/>
            <person name="Glavina T."/>
            <person name="Goodstein D."/>
            <person name="Hadi M.Z."/>
            <person name="Hellsten U."/>
            <person name="Hildebrand M."/>
            <person name="Jenkins B.D."/>
            <person name="Jurka J."/>
            <person name="Kapitonov V.V."/>
            <person name="Kroger N."/>
            <person name="Lau W.W."/>
            <person name="Lane T.W."/>
            <person name="Larimer F.W."/>
            <person name="Lippmeier J.C."/>
            <person name="Lucas S."/>
            <person name="Medina M."/>
            <person name="Montsant A."/>
            <person name="Obornik M."/>
            <person name="Parker M.S."/>
            <person name="Palenik B."/>
            <person name="Pazour G.J."/>
            <person name="Richardson P.M."/>
            <person name="Rynearson T.A."/>
            <person name="Saito M.A."/>
            <person name="Schwartz D.C."/>
            <person name="Thamatrakoln K."/>
            <person name="Valentin K."/>
            <person name="Vardi A."/>
            <person name="Wilkerson F.P."/>
            <person name="Rokhsar D.S."/>
        </authorList>
    </citation>
    <scope>NUCLEOTIDE SEQUENCE [LARGE SCALE GENOMIC DNA]</scope>
    <source>
        <strain evidence="7 8">CCMP1335</strain>
    </source>
</reference>
<feature type="binding site" evidence="5">
    <location>
        <position position="187"/>
    </location>
    <ligand>
        <name>Zn(2+)</name>
        <dbReference type="ChEBI" id="CHEBI:29105"/>
        <label>1</label>
    </ligand>
</feature>
<dbReference type="GO" id="GO:0046872">
    <property type="term" value="F:metal ion binding"/>
    <property type="evidence" value="ECO:0007669"/>
    <property type="project" value="UniProtKB-KW"/>
</dbReference>
<dbReference type="PRINTS" id="PR00387">
    <property type="entry name" value="PDIESTERASE1"/>
</dbReference>
<feature type="non-terminal residue" evidence="7">
    <location>
        <position position="1"/>
    </location>
</feature>
<dbReference type="GO" id="GO:0007165">
    <property type="term" value="P:signal transduction"/>
    <property type="evidence" value="ECO:0007669"/>
    <property type="project" value="InterPro"/>
</dbReference>
<dbReference type="AlphaFoldDB" id="B5YN05"/>
<feature type="binding site" evidence="5">
    <location>
        <position position="67"/>
    </location>
    <ligand>
        <name>Zn(2+)</name>
        <dbReference type="ChEBI" id="CHEBI:29105"/>
        <label>1</label>
    </ligand>
</feature>
<dbReference type="InterPro" id="IPR003607">
    <property type="entry name" value="HD/PDEase_dom"/>
</dbReference>
<evidence type="ECO:0000256" key="4">
    <source>
        <dbReference type="PIRSR" id="PIRSR623088-2"/>
    </source>
</evidence>
<feature type="binding site" evidence="5">
    <location>
        <position position="29"/>
    </location>
    <ligand>
        <name>Zn(2+)</name>
        <dbReference type="ChEBI" id="CHEBI:29105"/>
        <label>1</label>
    </ligand>
</feature>
<evidence type="ECO:0000256" key="3">
    <source>
        <dbReference type="PIRSR" id="PIRSR623088-1"/>
    </source>
</evidence>
<feature type="binding site" evidence="5">
    <location>
        <position position="68"/>
    </location>
    <ligand>
        <name>Zn(2+)</name>
        <dbReference type="ChEBI" id="CHEBI:29105"/>
        <label>2</label>
    </ligand>
</feature>
<dbReference type="PaxDb" id="35128-Thaps35637"/>
<dbReference type="InterPro" id="IPR002073">
    <property type="entry name" value="PDEase_catalytic_dom"/>
</dbReference>
<dbReference type="GO" id="GO:0047555">
    <property type="term" value="F:3',5'-cyclic-GMP phosphodiesterase activity"/>
    <property type="evidence" value="ECO:0000318"/>
    <property type="project" value="GO_Central"/>
</dbReference>
<dbReference type="RefSeq" id="XP_002295832.1">
    <property type="nucleotide sequence ID" value="XM_002295796.1"/>
</dbReference>
<feature type="binding site" evidence="5">
    <location>
        <position position="68"/>
    </location>
    <ligand>
        <name>Zn(2+)</name>
        <dbReference type="ChEBI" id="CHEBI:29105"/>
        <label>1</label>
    </ligand>
</feature>
<evidence type="ECO:0000313" key="7">
    <source>
        <dbReference type="EMBL" id="ACI64549.1"/>
    </source>
</evidence>
<feature type="active site" description="Proton donor" evidence="3">
    <location>
        <position position="25"/>
    </location>
</feature>
<dbReference type="EMBL" id="CP001160">
    <property type="protein sequence ID" value="ACI64549.1"/>
    <property type="molecule type" value="Genomic_DNA"/>
</dbReference>
<accession>B5YN05</accession>
<dbReference type="InterPro" id="IPR023174">
    <property type="entry name" value="PDEase_CS"/>
</dbReference>
<feature type="binding site" evidence="4">
    <location>
        <position position="238"/>
    </location>
    <ligand>
        <name>AMP</name>
        <dbReference type="ChEBI" id="CHEBI:456215"/>
    </ligand>
</feature>
<name>B5YN05_THAPS</name>
<dbReference type="PROSITE" id="PS00126">
    <property type="entry name" value="PDEASE_I_1"/>
    <property type="match status" value="1"/>
</dbReference>
<proteinExistence type="predicted"/>
<dbReference type="InterPro" id="IPR036971">
    <property type="entry name" value="PDEase_catalytic_dom_sf"/>
</dbReference>
<dbReference type="eggNOG" id="KOG3688">
    <property type="taxonomic scope" value="Eukaryota"/>
</dbReference>
<organism evidence="7 8">
    <name type="scientific">Thalassiosira pseudonana</name>
    <name type="common">Marine diatom</name>
    <name type="synonym">Cyclotella nana</name>
    <dbReference type="NCBI Taxonomy" id="35128"/>
    <lineage>
        <taxon>Eukaryota</taxon>
        <taxon>Sar</taxon>
        <taxon>Stramenopiles</taxon>
        <taxon>Ochrophyta</taxon>
        <taxon>Bacillariophyta</taxon>
        <taxon>Coscinodiscophyceae</taxon>
        <taxon>Thalassiosirophycidae</taxon>
        <taxon>Thalassiosirales</taxon>
        <taxon>Thalassiosiraceae</taxon>
        <taxon>Thalassiosira</taxon>
    </lineage>
</organism>
<evidence type="ECO:0000256" key="2">
    <source>
        <dbReference type="ARBA" id="ARBA00022801"/>
    </source>
</evidence>
<feature type="binding site" evidence="4">
    <location>
        <position position="187"/>
    </location>
    <ligand>
        <name>AMP</name>
        <dbReference type="ChEBI" id="CHEBI:456215"/>
    </ligand>
</feature>
<dbReference type="SUPFAM" id="SSF109604">
    <property type="entry name" value="HD-domain/PDEase-like"/>
    <property type="match status" value="1"/>
</dbReference>
<dbReference type="PANTHER" id="PTHR11347">
    <property type="entry name" value="CYCLIC NUCLEOTIDE PHOSPHODIESTERASE"/>
    <property type="match status" value="1"/>
</dbReference>
<gene>
    <name evidence="7" type="ORF">THAPS_35637</name>
</gene>
<reference evidence="7 8" key="2">
    <citation type="journal article" date="2008" name="Nature">
        <title>The Phaeodactylum genome reveals the evolutionary history of diatom genomes.</title>
        <authorList>
            <person name="Bowler C."/>
            <person name="Allen A.E."/>
            <person name="Badger J.H."/>
            <person name="Grimwood J."/>
            <person name="Jabbari K."/>
            <person name="Kuo A."/>
            <person name="Maheswari U."/>
            <person name="Martens C."/>
            <person name="Maumus F."/>
            <person name="Otillar R.P."/>
            <person name="Rayko E."/>
            <person name="Salamov A."/>
            <person name="Vandepoele K."/>
            <person name="Beszteri B."/>
            <person name="Gruber A."/>
            <person name="Heijde M."/>
            <person name="Katinka M."/>
            <person name="Mock T."/>
            <person name="Valentin K."/>
            <person name="Verret F."/>
            <person name="Berges J.A."/>
            <person name="Brownlee C."/>
            <person name="Cadoret J.P."/>
            <person name="Chiovitti A."/>
            <person name="Choi C.J."/>
            <person name="Coesel S."/>
            <person name="De Martino A."/>
            <person name="Detter J.C."/>
            <person name="Durkin C."/>
            <person name="Falciatore A."/>
            <person name="Fournet J."/>
            <person name="Haruta M."/>
            <person name="Huysman M.J."/>
            <person name="Jenkins B.D."/>
            <person name="Jiroutova K."/>
            <person name="Jorgensen R.E."/>
            <person name="Joubert Y."/>
            <person name="Kaplan A."/>
            <person name="Kroger N."/>
            <person name="Kroth P.G."/>
            <person name="La Roche J."/>
            <person name="Lindquist E."/>
            <person name="Lommer M."/>
            <person name="Martin-Jezequel V."/>
            <person name="Lopez P.J."/>
            <person name="Lucas S."/>
            <person name="Mangogna M."/>
            <person name="McGinnis K."/>
            <person name="Medlin L.K."/>
            <person name="Montsant A."/>
            <person name="Oudot-Le Secq M.P."/>
            <person name="Napoli C."/>
            <person name="Obornik M."/>
            <person name="Parker M.S."/>
            <person name="Petit J.L."/>
            <person name="Porcel B.M."/>
            <person name="Poulsen N."/>
            <person name="Robison M."/>
            <person name="Rychlewski L."/>
            <person name="Rynearson T.A."/>
            <person name="Schmutz J."/>
            <person name="Shapiro H."/>
            <person name="Siaut M."/>
            <person name="Stanley M."/>
            <person name="Sussman M.R."/>
            <person name="Taylor A.R."/>
            <person name="Vardi A."/>
            <person name="von Dassow P."/>
            <person name="Vyverman W."/>
            <person name="Willis A."/>
            <person name="Wyrwicz L.S."/>
            <person name="Rokhsar D.S."/>
            <person name="Weissenbach J."/>
            <person name="Armbrust E.V."/>
            <person name="Green B.R."/>
            <person name="Van de Peer Y."/>
            <person name="Grigoriev I.V."/>
        </authorList>
    </citation>
    <scope>NUCLEOTIDE SEQUENCE [LARGE SCALE GENOMIC DNA]</scope>
    <source>
        <strain evidence="7 8">CCMP1335</strain>
    </source>
</reference>
<feature type="domain" description="PDEase" evidence="6">
    <location>
        <begin position="1"/>
        <end position="279"/>
    </location>
</feature>
<dbReference type="CDD" id="cd00077">
    <property type="entry name" value="HDc"/>
    <property type="match status" value="1"/>
</dbReference>
<sequence>NLNHITLVNFLRRVESEYNASNKYHNNIHAADVLQTLHSLLSMAVDGITSVLSKIDVFSLLLAAVSHDIAHPGTNNLYQVHALTDLAVIYNDKSVLENMHASKASQVILGTSNANVFESLSPKDSALVRTRMIQAILNTDMSHHFASVSFVDDLVSQLKEEGVDWSDIERTDDIANSISNFMLHLADISNPTKTSELAIYWAECALSEFFVQDDMEIEKNLPISPLCDRNETNLASSQRDFITFVVRPSFDVLGKIIPRVYDEVLPLIDANLKYWESQC</sequence>
<dbReference type="STRING" id="35128.B5YN05"/>
<keyword evidence="2" id="KW-0378">Hydrolase</keyword>
<dbReference type="PROSITE" id="PS51845">
    <property type="entry name" value="PDEASE_I_2"/>
    <property type="match status" value="1"/>
</dbReference>
<dbReference type="GO" id="GO:0141162">
    <property type="term" value="P:negative regulation of cAMP/PKA signal transduction"/>
    <property type="evidence" value="ECO:0000318"/>
    <property type="project" value="GO_Central"/>
</dbReference>
<dbReference type="SMART" id="SM00471">
    <property type="entry name" value="HDc"/>
    <property type="match status" value="1"/>
</dbReference>
<dbReference type="GO" id="GO:0004115">
    <property type="term" value="F:3',5'-cyclic-AMP phosphodiesterase activity"/>
    <property type="evidence" value="ECO:0000318"/>
    <property type="project" value="GO_Central"/>
</dbReference>
<dbReference type="InterPro" id="IPR023088">
    <property type="entry name" value="PDEase"/>
</dbReference>
<feature type="binding site" evidence="4">
    <location>
        <begin position="25"/>
        <end position="29"/>
    </location>
    <ligand>
        <name>AMP</name>
        <dbReference type="ChEBI" id="CHEBI:456215"/>
    </ligand>
</feature>
<evidence type="ECO:0000259" key="6">
    <source>
        <dbReference type="PROSITE" id="PS51845"/>
    </source>
</evidence>
<dbReference type="GeneID" id="7449251"/>
<evidence type="ECO:0000256" key="1">
    <source>
        <dbReference type="ARBA" id="ARBA00022723"/>
    </source>
</evidence>